<evidence type="ECO:0000313" key="2">
    <source>
        <dbReference type="EMBL" id="GHD24632.1"/>
    </source>
</evidence>
<dbReference type="AlphaFoldDB" id="A0A918XCD0"/>
<comment type="caution">
    <text evidence="2">The sequence shown here is derived from an EMBL/GenBank/DDBJ whole genome shotgun (WGS) entry which is preliminary data.</text>
</comment>
<sequence length="141" mass="15672">MADQATTAEQDRVSVLDLLARFVHRLDRRDFDGYASLFTEDCRLSLPHATHHGRAGLAAFVAADVGEHAATHHSTSDHLVRLDGGTALVWSQMRAVHLRSEGDPTDWWAVGGHYEHVFRRGSDGWLIHTVTVTPVWLDEGP</sequence>
<reference evidence="2 3" key="1">
    <citation type="journal article" date="2014" name="Int. J. Syst. Evol. Microbiol.">
        <title>Complete genome sequence of Corynebacterium casei LMG S-19264T (=DSM 44701T), isolated from a smear-ripened cheese.</title>
        <authorList>
            <consortium name="US DOE Joint Genome Institute (JGI-PGF)"/>
            <person name="Walter F."/>
            <person name="Albersmeier A."/>
            <person name="Kalinowski J."/>
            <person name="Ruckert C."/>
        </authorList>
    </citation>
    <scope>NUCLEOTIDE SEQUENCE [LARGE SCALE GENOMIC DNA]</scope>
    <source>
        <strain evidence="2 3">KCTC 19473</strain>
    </source>
</reference>
<dbReference type="RefSeq" id="WP_017577149.1">
    <property type="nucleotide sequence ID" value="NZ_BMXL01000008.1"/>
</dbReference>
<dbReference type="EMBL" id="BMXL01000008">
    <property type="protein sequence ID" value="GHD24632.1"/>
    <property type="molecule type" value="Genomic_DNA"/>
</dbReference>
<protein>
    <recommendedName>
        <fullName evidence="1">SnoaL-like domain-containing protein</fullName>
    </recommendedName>
</protein>
<proteinExistence type="predicted"/>
<dbReference type="Proteomes" id="UP000654947">
    <property type="component" value="Unassembled WGS sequence"/>
</dbReference>
<dbReference type="CDD" id="cd00531">
    <property type="entry name" value="NTF2_like"/>
    <property type="match status" value="1"/>
</dbReference>
<dbReference type="Pfam" id="PF13577">
    <property type="entry name" value="SnoaL_4"/>
    <property type="match status" value="1"/>
</dbReference>
<keyword evidence="3" id="KW-1185">Reference proteome</keyword>
<evidence type="ECO:0000259" key="1">
    <source>
        <dbReference type="Pfam" id="PF13577"/>
    </source>
</evidence>
<dbReference type="InterPro" id="IPR037401">
    <property type="entry name" value="SnoaL-like"/>
</dbReference>
<evidence type="ECO:0000313" key="3">
    <source>
        <dbReference type="Proteomes" id="UP000654947"/>
    </source>
</evidence>
<name>A0A918XCD0_9ACTN</name>
<accession>A0A918XCD0</accession>
<gene>
    <name evidence="2" type="ORF">GCM10007147_20920</name>
</gene>
<organism evidence="2 3">
    <name type="scientific">Nocardiopsis kunsanensis</name>
    <dbReference type="NCBI Taxonomy" id="141693"/>
    <lineage>
        <taxon>Bacteria</taxon>
        <taxon>Bacillati</taxon>
        <taxon>Actinomycetota</taxon>
        <taxon>Actinomycetes</taxon>
        <taxon>Streptosporangiales</taxon>
        <taxon>Nocardiopsidaceae</taxon>
        <taxon>Nocardiopsis</taxon>
    </lineage>
</organism>
<feature type="domain" description="SnoaL-like" evidence="1">
    <location>
        <begin position="10"/>
        <end position="130"/>
    </location>
</feature>
<dbReference type="Gene3D" id="3.10.450.50">
    <property type="match status" value="1"/>
</dbReference>
<dbReference type="InterPro" id="IPR032710">
    <property type="entry name" value="NTF2-like_dom_sf"/>
</dbReference>
<dbReference type="SUPFAM" id="SSF54427">
    <property type="entry name" value="NTF2-like"/>
    <property type="match status" value="1"/>
</dbReference>